<dbReference type="PANTHER" id="PTHR43537">
    <property type="entry name" value="TRANSCRIPTIONAL REGULATOR, GNTR FAMILY"/>
    <property type="match status" value="1"/>
</dbReference>
<keyword evidence="6" id="KW-1185">Reference proteome</keyword>
<accession>A0ABS7VZK8</accession>
<evidence type="ECO:0000256" key="3">
    <source>
        <dbReference type="ARBA" id="ARBA00023163"/>
    </source>
</evidence>
<dbReference type="InterPro" id="IPR000524">
    <property type="entry name" value="Tscrpt_reg_HTH_GntR"/>
</dbReference>
<dbReference type="Pfam" id="PF00392">
    <property type="entry name" value="GntR"/>
    <property type="match status" value="1"/>
</dbReference>
<evidence type="ECO:0000256" key="1">
    <source>
        <dbReference type="ARBA" id="ARBA00023015"/>
    </source>
</evidence>
<comment type="caution">
    <text evidence="5">The sequence shown here is derived from an EMBL/GenBank/DDBJ whole genome shotgun (WGS) entry which is preliminary data.</text>
</comment>
<dbReference type="SMART" id="SM00895">
    <property type="entry name" value="FCD"/>
    <property type="match status" value="1"/>
</dbReference>
<dbReference type="InterPro" id="IPR008920">
    <property type="entry name" value="TF_FadR/GntR_C"/>
</dbReference>
<dbReference type="CDD" id="cd07377">
    <property type="entry name" value="WHTH_GntR"/>
    <property type="match status" value="1"/>
</dbReference>
<dbReference type="Gene3D" id="1.20.120.530">
    <property type="entry name" value="GntR ligand-binding domain-like"/>
    <property type="match status" value="1"/>
</dbReference>
<gene>
    <name evidence="5" type="ORF">KVH32_05980</name>
</gene>
<dbReference type="InterPro" id="IPR011711">
    <property type="entry name" value="GntR_C"/>
</dbReference>
<organism evidence="5 6">
    <name type="scientific">Streptomyces olivaceus</name>
    <dbReference type="NCBI Taxonomy" id="47716"/>
    <lineage>
        <taxon>Bacteria</taxon>
        <taxon>Bacillati</taxon>
        <taxon>Actinomycetota</taxon>
        <taxon>Actinomycetes</taxon>
        <taxon>Kitasatosporales</taxon>
        <taxon>Streptomycetaceae</taxon>
        <taxon>Streptomyces</taxon>
    </lineage>
</organism>
<dbReference type="SMART" id="SM00345">
    <property type="entry name" value="HTH_GNTR"/>
    <property type="match status" value="1"/>
</dbReference>
<proteinExistence type="predicted"/>
<dbReference type="SUPFAM" id="SSF48008">
    <property type="entry name" value="GntR ligand-binding domain-like"/>
    <property type="match status" value="1"/>
</dbReference>
<dbReference type="PANTHER" id="PTHR43537:SF45">
    <property type="entry name" value="GNTR FAMILY REGULATORY PROTEIN"/>
    <property type="match status" value="1"/>
</dbReference>
<dbReference type="InterPro" id="IPR036390">
    <property type="entry name" value="WH_DNA-bd_sf"/>
</dbReference>
<keyword evidence="2" id="KW-0238">DNA-binding</keyword>
<keyword evidence="1" id="KW-0805">Transcription regulation</keyword>
<feature type="domain" description="HTH gntR-type" evidence="4">
    <location>
        <begin position="13"/>
        <end position="80"/>
    </location>
</feature>
<dbReference type="SUPFAM" id="SSF46785">
    <property type="entry name" value="Winged helix' DNA-binding domain"/>
    <property type="match status" value="1"/>
</dbReference>
<dbReference type="Gene3D" id="1.10.10.10">
    <property type="entry name" value="Winged helix-like DNA-binding domain superfamily/Winged helix DNA-binding domain"/>
    <property type="match status" value="1"/>
</dbReference>
<dbReference type="Proteomes" id="UP000758701">
    <property type="component" value="Unassembled WGS sequence"/>
</dbReference>
<evidence type="ECO:0000313" key="6">
    <source>
        <dbReference type="Proteomes" id="UP000758701"/>
    </source>
</evidence>
<evidence type="ECO:0000313" key="5">
    <source>
        <dbReference type="EMBL" id="MBZ6150717.1"/>
    </source>
</evidence>
<dbReference type="Pfam" id="PF07729">
    <property type="entry name" value="FCD"/>
    <property type="match status" value="1"/>
</dbReference>
<dbReference type="EMBL" id="JAHSTP010000002">
    <property type="protein sequence ID" value="MBZ6150717.1"/>
    <property type="molecule type" value="Genomic_DNA"/>
</dbReference>
<sequence length="229" mass="24684">MAQNLSAGGLKRTSLRDQVLDLVRQSLVSGEIRPGDIYSASALAARLGVSSSPVREAMLTLVNEGLMEPVRNRGYRAVPMSEHDLDEVFAMRLLLEVPGTLWAAERAAPEDLAALRTVADEIEAAAGAGDVVAFLDADRRFHAGLLRLCGNRRLVDTVLSLRDQTRLYGLDALARHGMLDASAREHHAMLDAAAAGDTARLEAAVRHHLRHTRSDWADADGDASPGAQH</sequence>
<evidence type="ECO:0000259" key="4">
    <source>
        <dbReference type="PROSITE" id="PS50949"/>
    </source>
</evidence>
<keyword evidence="3" id="KW-0804">Transcription</keyword>
<evidence type="ECO:0000256" key="2">
    <source>
        <dbReference type="ARBA" id="ARBA00023125"/>
    </source>
</evidence>
<dbReference type="PROSITE" id="PS50949">
    <property type="entry name" value="HTH_GNTR"/>
    <property type="match status" value="1"/>
</dbReference>
<name>A0ABS7VZK8_STROV</name>
<protein>
    <submittedName>
        <fullName evidence="5">GntR family transcriptional regulator</fullName>
    </submittedName>
</protein>
<reference evidence="5 6" key="1">
    <citation type="submission" date="2021-06" db="EMBL/GenBank/DDBJ databases">
        <title>Ecological speciation of a Streptomyces species isolated from different habitats and geographic origins.</title>
        <authorList>
            <person name="Wang J."/>
        </authorList>
    </citation>
    <scope>NUCLEOTIDE SEQUENCE [LARGE SCALE GENOMIC DNA]</scope>
    <source>
        <strain evidence="5 6">FXJ8.012</strain>
    </source>
</reference>
<dbReference type="RefSeq" id="WP_166625500.1">
    <property type="nucleotide sequence ID" value="NZ_JAHSST010000002.1"/>
</dbReference>
<dbReference type="InterPro" id="IPR036388">
    <property type="entry name" value="WH-like_DNA-bd_sf"/>
</dbReference>